<dbReference type="AlphaFoldDB" id="A0A9P7JYJ9"/>
<dbReference type="GeneID" id="64703333"/>
<keyword evidence="1" id="KW-0175">Coiled coil</keyword>
<evidence type="ECO:0000256" key="1">
    <source>
        <dbReference type="SAM" id="Coils"/>
    </source>
</evidence>
<sequence>MEDKQSLEARIVTLTKKSRKLEDKVTSLEGKLRSASDSYQQLLERLDAGSSNLHDSTLHDPVVALVMSIDPSPLLDEQMIDKPQKLFYRKADWTNEKKRTRGVLDALDVDDISGPGPCHYLIQKDRSVASGEDQETMRNEARAAWTTMKIYGHCGTTWTKTDTFGQTFFYRHMRAHFSEFRYCVHDWKARQFATTYFPAWSGKPEEDPGIKTESVKVESALDIKMEHFSSTAPLQRLSSAKSKCPPSLTIFTLAIQRVPSLPSSSTAVVRPLVAAGTLFVNKGKNCAVQIISPLAHTADQYSTSTNLNADIVSLGQTADQHMSADLDADIIPLEQPNSLTIVEQEDNYEGIVDTHIHSIFESNTSPTDSKMICSVPELAPTSPPPSASIHSLLENLASSLKTPVTGPITPAFANVTLADIPIIHPVGLGMQPPAASMPPLMGIPKKKKESNLNAVLRPTKSNTARNLCAIAYKEQNKGRAVTVGEFAAYWDNMSEEMRKPFVDQVEQIKRAKASAIECATGSMVNNSHPQE</sequence>
<dbReference type="Proteomes" id="UP000823399">
    <property type="component" value="Unassembled WGS sequence"/>
</dbReference>
<feature type="coiled-coil region" evidence="1">
    <location>
        <begin position="4"/>
        <end position="45"/>
    </location>
</feature>
<dbReference type="OrthoDB" id="2677480at2759"/>
<gene>
    <name evidence="2" type="ORF">F5147DRAFT_769771</name>
</gene>
<proteinExistence type="predicted"/>
<accession>A0A9P7JYJ9</accession>
<dbReference type="RefSeq" id="XP_041297028.1">
    <property type="nucleotide sequence ID" value="XM_041441074.1"/>
</dbReference>
<organism evidence="2 3">
    <name type="scientific">Suillus discolor</name>
    <dbReference type="NCBI Taxonomy" id="1912936"/>
    <lineage>
        <taxon>Eukaryota</taxon>
        <taxon>Fungi</taxon>
        <taxon>Dikarya</taxon>
        <taxon>Basidiomycota</taxon>
        <taxon>Agaricomycotina</taxon>
        <taxon>Agaricomycetes</taxon>
        <taxon>Agaricomycetidae</taxon>
        <taxon>Boletales</taxon>
        <taxon>Suillineae</taxon>
        <taxon>Suillaceae</taxon>
        <taxon>Suillus</taxon>
    </lineage>
</organism>
<name>A0A9P7JYJ9_9AGAM</name>
<reference evidence="2" key="1">
    <citation type="journal article" date="2020" name="New Phytol.">
        <title>Comparative genomics reveals dynamic genome evolution in host specialist ectomycorrhizal fungi.</title>
        <authorList>
            <person name="Lofgren L.A."/>
            <person name="Nguyen N.H."/>
            <person name="Vilgalys R."/>
            <person name="Ruytinx J."/>
            <person name="Liao H.L."/>
            <person name="Branco S."/>
            <person name="Kuo A."/>
            <person name="LaButti K."/>
            <person name="Lipzen A."/>
            <person name="Andreopoulos W."/>
            <person name="Pangilinan J."/>
            <person name="Riley R."/>
            <person name="Hundley H."/>
            <person name="Na H."/>
            <person name="Barry K."/>
            <person name="Grigoriev I.V."/>
            <person name="Stajich J.E."/>
            <person name="Kennedy P.G."/>
        </authorList>
    </citation>
    <scope>NUCLEOTIDE SEQUENCE</scope>
    <source>
        <strain evidence="2">FC423</strain>
    </source>
</reference>
<dbReference type="EMBL" id="JABBWM010000008">
    <property type="protein sequence ID" value="KAG2115311.1"/>
    <property type="molecule type" value="Genomic_DNA"/>
</dbReference>
<protein>
    <submittedName>
        <fullName evidence="2">Uncharacterized protein</fullName>
    </submittedName>
</protein>
<keyword evidence="3" id="KW-1185">Reference proteome</keyword>
<comment type="caution">
    <text evidence="2">The sequence shown here is derived from an EMBL/GenBank/DDBJ whole genome shotgun (WGS) entry which is preliminary data.</text>
</comment>
<evidence type="ECO:0000313" key="3">
    <source>
        <dbReference type="Proteomes" id="UP000823399"/>
    </source>
</evidence>
<evidence type="ECO:0000313" key="2">
    <source>
        <dbReference type="EMBL" id="KAG2115311.1"/>
    </source>
</evidence>